<gene>
    <name evidence="3" type="ORF">AB2L27_15240</name>
</gene>
<dbReference type="EMBL" id="JBGFTU010000018">
    <property type="protein sequence ID" value="MEZ0166112.1"/>
    <property type="molecule type" value="Genomic_DNA"/>
</dbReference>
<dbReference type="InterPro" id="IPR036388">
    <property type="entry name" value="WH-like_DNA-bd_sf"/>
</dbReference>
<dbReference type="SMART" id="SM01012">
    <property type="entry name" value="ANTAR"/>
    <property type="match status" value="1"/>
</dbReference>
<feature type="region of interest" description="Disordered" evidence="1">
    <location>
        <begin position="35"/>
        <end position="83"/>
    </location>
</feature>
<name>A0ABV4H3F6_9ACTN</name>
<feature type="compositionally biased region" description="Basic and acidic residues" evidence="1">
    <location>
        <begin position="58"/>
        <end position="83"/>
    </location>
</feature>
<feature type="domain" description="ANTAR" evidence="2">
    <location>
        <begin position="87"/>
        <end position="148"/>
    </location>
</feature>
<dbReference type="Proteomes" id="UP001565927">
    <property type="component" value="Unassembled WGS sequence"/>
</dbReference>
<dbReference type="SUPFAM" id="SSF52172">
    <property type="entry name" value="CheY-like"/>
    <property type="match status" value="1"/>
</dbReference>
<sequence>MLDSPPDRLRVLLADPAPHAVRSLAEDLAVARARARTAGERSRELRRRTETVLARSQELARQRPERRGAGDHAGDHAGEHAGEQDRVAALEREVEHLRRALENRPCTERAVGIVMQLLGCDADTAWDRLSRLSQHTNVKVRVVAEALAGHVASGRGVPPEVVAALTSLAAPTPAGGSPGRSRT</sequence>
<reference evidence="3 4" key="1">
    <citation type="submission" date="2024-07" db="EMBL/GenBank/DDBJ databases">
        <authorList>
            <person name="Thanompreechachai J."/>
            <person name="Duangmal K."/>
        </authorList>
    </citation>
    <scope>NUCLEOTIDE SEQUENCE [LARGE SCALE GENOMIC DNA]</scope>
    <source>
        <strain evidence="3 4">LSe6-4</strain>
    </source>
</reference>
<evidence type="ECO:0000259" key="2">
    <source>
        <dbReference type="PROSITE" id="PS50921"/>
    </source>
</evidence>
<evidence type="ECO:0000313" key="4">
    <source>
        <dbReference type="Proteomes" id="UP001565927"/>
    </source>
</evidence>
<evidence type="ECO:0000313" key="3">
    <source>
        <dbReference type="EMBL" id="MEZ0166112.1"/>
    </source>
</evidence>
<dbReference type="RefSeq" id="WP_370442336.1">
    <property type="nucleotide sequence ID" value="NZ_JBGFTU010000018.1"/>
</dbReference>
<proteinExistence type="predicted"/>
<comment type="caution">
    <text evidence="3">The sequence shown here is derived from an EMBL/GenBank/DDBJ whole genome shotgun (WGS) entry which is preliminary data.</text>
</comment>
<feature type="compositionally biased region" description="Basic and acidic residues" evidence="1">
    <location>
        <begin position="37"/>
        <end position="50"/>
    </location>
</feature>
<keyword evidence="4" id="KW-1185">Reference proteome</keyword>
<dbReference type="InterPro" id="IPR005561">
    <property type="entry name" value="ANTAR"/>
</dbReference>
<dbReference type="Gene3D" id="1.10.10.10">
    <property type="entry name" value="Winged helix-like DNA-binding domain superfamily/Winged helix DNA-binding domain"/>
    <property type="match status" value="1"/>
</dbReference>
<dbReference type="InterPro" id="IPR011006">
    <property type="entry name" value="CheY-like_superfamily"/>
</dbReference>
<evidence type="ECO:0000256" key="1">
    <source>
        <dbReference type="SAM" id="MobiDB-lite"/>
    </source>
</evidence>
<protein>
    <submittedName>
        <fullName evidence="3">ANTAR domain-containing protein</fullName>
    </submittedName>
</protein>
<accession>A0ABV4H3F6</accession>
<organism evidence="3 4">
    <name type="scientific">Kineococcus halophytocola</name>
    <dbReference type="NCBI Taxonomy" id="3234027"/>
    <lineage>
        <taxon>Bacteria</taxon>
        <taxon>Bacillati</taxon>
        <taxon>Actinomycetota</taxon>
        <taxon>Actinomycetes</taxon>
        <taxon>Kineosporiales</taxon>
        <taxon>Kineosporiaceae</taxon>
        <taxon>Kineococcus</taxon>
    </lineage>
</organism>
<dbReference type="PROSITE" id="PS50921">
    <property type="entry name" value="ANTAR"/>
    <property type="match status" value="1"/>
</dbReference>
<dbReference type="Pfam" id="PF03861">
    <property type="entry name" value="ANTAR"/>
    <property type="match status" value="1"/>
</dbReference>